<comment type="function">
    <text evidence="11">Phosphatase that hydrolyzes non-canonical purine nucleotides such as XTP and ITP to their respective diphosphate derivatives. Probably excludes non-canonical purines from DNA/RNA precursor pool, thus preventing their incorporation into DNA/RNA and avoiding chromosomal lesions.</text>
</comment>
<dbReference type="NCBIfam" id="NF002850">
    <property type="entry name" value="PRK03114.1"/>
    <property type="match status" value="1"/>
</dbReference>
<dbReference type="GO" id="GO:0046872">
    <property type="term" value="F:metal ion binding"/>
    <property type="evidence" value="ECO:0007669"/>
    <property type="project" value="UniProtKB-KW"/>
</dbReference>
<name>A0A6I6UIL8_9BACI</name>
<keyword evidence="2 11" id="KW-0479">Metal-binding</keyword>
<evidence type="ECO:0000256" key="2">
    <source>
        <dbReference type="ARBA" id="ARBA00022723"/>
    </source>
</evidence>
<comment type="similarity">
    <text evidence="10 11">Belongs to the YjjX NTPase family.</text>
</comment>
<dbReference type="EMBL" id="CP047394">
    <property type="protein sequence ID" value="QHE62764.1"/>
    <property type="molecule type" value="Genomic_DNA"/>
</dbReference>
<dbReference type="GO" id="GO:0009117">
    <property type="term" value="P:nucleotide metabolic process"/>
    <property type="evidence" value="ECO:0007669"/>
    <property type="project" value="UniProtKB-KW"/>
</dbReference>
<keyword evidence="3 11" id="KW-0547">Nucleotide-binding</keyword>
<comment type="caution">
    <text evidence="11">Lacks conserved residue(s) required for the propagation of feature annotation.</text>
</comment>
<dbReference type="Pfam" id="PF01931">
    <property type="entry name" value="NTPase_I-T"/>
    <property type="match status" value="1"/>
</dbReference>
<evidence type="ECO:0000256" key="7">
    <source>
        <dbReference type="ARBA" id="ARBA00023211"/>
    </source>
</evidence>
<evidence type="ECO:0000256" key="11">
    <source>
        <dbReference type="HAMAP-Rule" id="MF_00648"/>
    </source>
</evidence>
<reference evidence="13 14" key="1">
    <citation type="submission" date="2019-06" db="EMBL/GenBank/DDBJ databases">
        <title>An operon consisting of a P-type ATPase gene and a transcriptional regular gene given the different cadmium resistance in Bacillus vietamensis 151-6 and Bacillus marisflavi 151-25.</title>
        <authorList>
            <person name="Yu X."/>
        </authorList>
    </citation>
    <scope>NUCLEOTIDE SEQUENCE [LARGE SCALE GENOMIC DNA]</scope>
    <source>
        <strain evidence="13 14">151-6</strain>
    </source>
</reference>
<dbReference type="EC" id="3.6.1.73" evidence="11"/>
<keyword evidence="7 11" id="KW-0464">Manganese</keyword>
<comment type="catalytic activity">
    <reaction evidence="8 11">
        <text>ITP + H2O = IDP + phosphate + H(+)</text>
        <dbReference type="Rhea" id="RHEA:28330"/>
        <dbReference type="ChEBI" id="CHEBI:15377"/>
        <dbReference type="ChEBI" id="CHEBI:15378"/>
        <dbReference type="ChEBI" id="CHEBI:43474"/>
        <dbReference type="ChEBI" id="CHEBI:58280"/>
        <dbReference type="ChEBI" id="CHEBI:61402"/>
        <dbReference type="EC" id="3.6.1.73"/>
    </reaction>
</comment>
<comment type="catalytic activity">
    <reaction evidence="9 11">
        <text>XTP + H2O = XDP + phosphate + H(+)</text>
        <dbReference type="Rhea" id="RHEA:28406"/>
        <dbReference type="ChEBI" id="CHEBI:15377"/>
        <dbReference type="ChEBI" id="CHEBI:15378"/>
        <dbReference type="ChEBI" id="CHEBI:43474"/>
        <dbReference type="ChEBI" id="CHEBI:59884"/>
        <dbReference type="ChEBI" id="CHEBI:61314"/>
        <dbReference type="EC" id="3.6.1.73"/>
    </reaction>
</comment>
<protein>
    <recommendedName>
        <fullName evidence="11">Probable inosine/xanthosine triphosphatase</fullName>
        <shortName evidence="11">ITPase/XTPase</shortName>
        <ecNumber evidence="11">3.6.1.73</ecNumber>
    </recommendedName>
    <alternativeName>
        <fullName evidence="11">Non-canonical purine NTP phosphatase</fullName>
    </alternativeName>
    <alternativeName>
        <fullName evidence="11">Non-standard purine NTP phosphatase</fullName>
    </alternativeName>
    <alternativeName>
        <fullName evidence="11">Nucleoside-triphosphate phosphatase</fullName>
        <shortName evidence="11">NTPase</shortName>
    </alternativeName>
</protein>
<dbReference type="GO" id="GO:0103023">
    <property type="term" value="F:ITPase activity"/>
    <property type="evidence" value="ECO:0007669"/>
    <property type="project" value="UniProtKB-EC"/>
</dbReference>
<evidence type="ECO:0000256" key="9">
    <source>
        <dbReference type="ARBA" id="ARBA00048781"/>
    </source>
</evidence>
<evidence type="ECO:0000313" key="14">
    <source>
        <dbReference type="Proteomes" id="UP000465062"/>
    </source>
</evidence>
<dbReference type="Proteomes" id="UP000465062">
    <property type="component" value="Chromosome"/>
</dbReference>
<dbReference type="InterPro" id="IPR002786">
    <property type="entry name" value="Non_canon_purine_NTPase"/>
</dbReference>
<dbReference type="HAMAP" id="MF_00648">
    <property type="entry name" value="Non_canon_purine_NTPase_YjjX"/>
    <property type="match status" value="1"/>
</dbReference>
<comment type="cofactor">
    <cofactor evidence="1">
        <name>Mn(2+)</name>
        <dbReference type="ChEBI" id="CHEBI:29035"/>
    </cofactor>
</comment>
<dbReference type="RefSeq" id="WP_159362622.1">
    <property type="nucleotide sequence ID" value="NZ_CP047394.1"/>
</dbReference>
<dbReference type="GO" id="GO:0000166">
    <property type="term" value="F:nucleotide binding"/>
    <property type="evidence" value="ECO:0007669"/>
    <property type="project" value="UniProtKB-KW"/>
</dbReference>
<keyword evidence="6 11" id="KW-0546">Nucleotide metabolism</keyword>
<evidence type="ECO:0000256" key="5">
    <source>
        <dbReference type="ARBA" id="ARBA00022842"/>
    </source>
</evidence>
<evidence type="ECO:0000256" key="6">
    <source>
        <dbReference type="ARBA" id="ARBA00023080"/>
    </source>
</evidence>
<feature type="binding site" evidence="11">
    <location>
        <position position="67"/>
    </location>
    <ligand>
        <name>Mg(2+)</name>
        <dbReference type="ChEBI" id="CHEBI:18420"/>
    </ligand>
</feature>
<evidence type="ECO:0000256" key="10">
    <source>
        <dbReference type="ARBA" id="ARBA00060855"/>
    </source>
</evidence>
<accession>A0A6I6UIL8</accession>
<dbReference type="Gene3D" id="3.90.950.10">
    <property type="match status" value="1"/>
</dbReference>
<feature type="domain" description="Non-canonical purine NTP phosphatase/PRRC1" evidence="12">
    <location>
        <begin position="9"/>
        <end position="166"/>
    </location>
</feature>
<keyword evidence="4 11" id="KW-0378">Hydrolase</keyword>
<comment type="subunit">
    <text evidence="11">Homodimer.</text>
</comment>
<evidence type="ECO:0000256" key="3">
    <source>
        <dbReference type="ARBA" id="ARBA00022741"/>
    </source>
</evidence>
<dbReference type="PANTHER" id="PTHR34699">
    <property type="match status" value="1"/>
</dbReference>
<keyword evidence="5 11" id="KW-0460">Magnesium</keyword>
<feature type="binding site" evidence="11">
    <location>
        <position position="38"/>
    </location>
    <ligand>
        <name>Mg(2+)</name>
        <dbReference type="ChEBI" id="CHEBI:18420"/>
    </ligand>
</feature>
<dbReference type="InterPro" id="IPR050299">
    <property type="entry name" value="YjjX_NTPase"/>
</dbReference>
<evidence type="ECO:0000259" key="12">
    <source>
        <dbReference type="Pfam" id="PF01931"/>
    </source>
</evidence>
<dbReference type="InterPro" id="IPR029001">
    <property type="entry name" value="ITPase-like_fam"/>
</dbReference>
<organism evidence="13 14">
    <name type="scientific">Rossellomorea vietnamensis</name>
    <dbReference type="NCBI Taxonomy" id="218284"/>
    <lineage>
        <taxon>Bacteria</taxon>
        <taxon>Bacillati</taxon>
        <taxon>Bacillota</taxon>
        <taxon>Bacilli</taxon>
        <taxon>Bacillales</taxon>
        <taxon>Bacillaceae</taxon>
        <taxon>Rossellomorea</taxon>
    </lineage>
</organism>
<comment type="cofactor">
    <cofactor evidence="11">
        <name>Mg(2+)</name>
        <dbReference type="ChEBI" id="CHEBI:18420"/>
    </cofactor>
    <cofactor evidence="11">
        <name>Mn(2+)</name>
        <dbReference type="ChEBI" id="CHEBI:29035"/>
    </cofactor>
    <text evidence="11">Binds 1 divalent metal cation per subunit; can use either Mg(2+) or Mn(2+).</text>
</comment>
<evidence type="ECO:0000313" key="13">
    <source>
        <dbReference type="EMBL" id="QHE62764.1"/>
    </source>
</evidence>
<evidence type="ECO:0000256" key="4">
    <source>
        <dbReference type="ARBA" id="ARBA00022801"/>
    </source>
</evidence>
<proteinExistence type="inferred from homology"/>
<dbReference type="SUPFAM" id="SSF52972">
    <property type="entry name" value="ITPase-like"/>
    <property type="match status" value="1"/>
</dbReference>
<dbReference type="KEGG" id="bvq:FHE72_18350"/>
<evidence type="ECO:0000256" key="8">
    <source>
        <dbReference type="ARBA" id="ARBA00048174"/>
    </source>
</evidence>
<feature type="binding site" evidence="11">
    <location>
        <begin position="10"/>
        <end position="15"/>
    </location>
    <ligand>
        <name>substrate</name>
    </ligand>
</feature>
<dbReference type="InterPro" id="IPR026533">
    <property type="entry name" value="NTPase/PRRC1"/>
</dbReference>
<dbReference type="PANTHER" id="PTHR34699:SF2">
    <property type="entry name" value="NON-CANONICAL PURINE NTP PHOSPHATASE_PRRC1 DOMAIN-CONTAINING PROTEIN"/>
    <property type="match status" value="1"/>
</dbReference>
<dbReference type="FunFam" id="3.90.950.10:FF:000002">
    <property type="entry name" value="Inosine/xanthosine triphosphatase"/>
    <property type="match status" value="1"/>
</dbReference>
<gene>
    <name evidence="13" type="ORF">FHE72_18350</name>
</gene>
<sequence>MNLLKIAIGTTNPAKVQAIQKVFEEQYKEVQFQCLKTESHVSEQPMTDQETIEGALNRAKNVLKATDSDVGIGLEGGVSETLYGMFVCNWGSLVDRQGNEIIGGGARISLPNEISRELKAGKELGPLMDEYTQRTGIRKKEGAVGVFTNGLVTRETMFLHVVQLLLGQWQYKTNVQNK</sequence>
<dbReference type="AlphaFoldDB" id="A0A6I6UIL8"/>
<evidence type="ECO:0000256" key="1">
    <source>
        <dbReference type="ARBA" id="ARBA00001936"/>
    </source>
</evidence>